<proteinExistence type="inferred from homology"/>
<comment type="caution">
    <text evidence="6">The sequence shown here is derived from an EMBL/GenBank/DDBJ whole genome shotgun (WGS) entry which is preliminary data.</text>
</comment>
<evidence type="ECO:0000256" key="1">
    <source>
        <dbReference type="ARBA" id="ARBA00004613"/>
    </source>
</evidence>
<evidence type="ECO:0000256" key="4">
    <source>
        <dbReference type="ARBA" id="ARBA00022729"/>
    </source>
</evidence>
<dbReference type="Pfam" id="PF24300">
    <property type="entry name" value="KWL1"/>
    <property type="match status" value="1"/>
</dbReference>
<dbReference type="InterPro" id="IPR036908">
    <property type="entry name" value="RlpA-like_sf"/>
</dbReference>
<evidence type="ECO:0000256" key="2">
    <source>
        <dbReference type="ARBA" id="ARBA00005592"/>
    </source>
</evidence>
<dbReference type="Gene3D" id="2.40.40.10">
    <property type="entry name" value="RlpA-like domain"/>
    <property type="match status" value="1"/>
</dbReference>
<keyword evidence="7" id="KW-1185">Reference proteome</keyword>
<name>A0AAV0HFU4_9ROSI</name>
<dbReference type="PROSITE" id="PS51257">
    <property type="entry name" value="PROKAR_LIPOPROTEIN"/>
    <property type="match status" value="1"/>
</dbReference>
<feature type="chain" id="PRO_5044021239" description="Ripening-related protein 1" evidence="5">
    <location>
        <begin position="19"/>
        <end position="193"/>
    </location>
</feature>
<feature type="signal peptide" evidence="5">
    <location>
        <begin position="1"/>
        <end position="18"/>
    </location>
</feature>
<dbReference type="Proteomes" id="UP001154282">
    <property type="component" value="Unassembled WGS sequence"/>
</dbReference>
<keyword evidence="4 5" id="KW-0732">Signal</keyword>
<dbReference type="AlphaFoldDB" id="A0AAV0HFU4"/>
<evidence type="ECO:0000313" key="6">
    <source>
        <dbReference type="EMBL" id="CAI0384119.1"/>
    </source>
</evidence>
<comment type="subcellular location">
    <subcellularLocation>
        <location evidence="1">Secreted</location>
    </subcellularLocation>
</comment>
<dbReference type="GO" id="GO:0005576">
    <property type="term" value="C:extracellular region"/>
    <property type="evidence" value="ECO:0007669"/>
    <property type="project" value="UniProtKB-SubCell"/>
</dbReference>
<dbReference type="PANTHER" id="PTHR33191:SF58">
    <property type="entry name" value="RIPENING-RELATED PROTEIN 1"/>
    <property type="match status" value="1"/>
</dbReference>
<sequence>MRRSPAAISILLFTLVTASCLLDLEAEAKPQTCLPSGKLRGRKPPAKKCNQIHNSDCCVEGKLYTTYECSPPITEQTKAVLTLNSFEKGQDGGGASECDNKFHGDGERVVALSSGWFDHRKSCLQRIKITAGNGRSVVAKVVDECDSTEGCDEEHDYQPPCPNNVVDASPAVWDALGVPSGEQGDLKVTWSFL</sequence>
<dbReference type="CDD" id="cd22270">
    <property type="entry name" value="DPBB_kiwellin-like"/>
    <property type="match status" value="1"/>
</dbReference>
<protein>
    <recommendedName>
        <fullName evidence="8">Ripening-related protein 1</fullName>
    </recommendedName>
</protein>
<keyword evidence="3" id="KW-0964">Secreted</keyword>
<evidence type="ECO:0008006" key="8">
    <source>
        <dbReference type="Google" id="ProtNLM"/>
    </source>
</evidence>
<dbReference type="EMBL" id="CAMGYJ010000002">
    <property type="protein sequence ID" value="CAI0384119.1"/>
    <property type="molecule type" value="Genomic_DNA"/>
</dbReference>
<accession>A0AAV0HFU4</accession>
<comment type="similarity">
    <text evidence="2">Belongs to the kiwellin family.</text>
</comment>
<evidence type="ECO:0000313" key="7">
    <source>
        <dbReference type="Proteomes" id="UP001154282"/>
    </source>
</evidence>
<evidence type="ECO:0000256" key="5">
    <source>
        <dbReference type="SAM" id="SignalP"/>
    </source>
</evidence>
<reference evidence="6" key="1">
    <citation type="submission" date="2022-08" db="EMBL/GenBank/DDBJ databases">
        <authorList>
            <person name="Gutierrez-Valencia J."/>
        </authorList>
    </citation>
    <scope>NUCLEOTIDE SEQUENCE</scope>
</reference>
<dbReference type="SUPFAM" id="SSF50685">
    <property type="entry name" value="Barwin-like endoglucanases"/>
    <property type="match status" value="1"/>
</dbReference>
<evidence type="ECO:0000256" key="3">
    <source>
        <dbReference type="ARBA" id="ARBA00022525"/>
    </source>
</evidence>
<dbReference type="PANTHER" id="PTHR33191">
    <property type="entry name" value="RIPENING-RELATED PROTEIN 2-RELATED"/>
    <property type="match status" value="1"/>
</dbReference>
<organism evidence="6 7">
    <name type="scientific">Linum tenue</name>
    <dbReference type="NCBI Taxonomy" id="586396"/>
    <lineage>
        <taxon>Eukaryota</taxon>
        <taxon>Viridiplantae</taxon>
        <taxon>Streptophyta</taxon>
        <taxon>Embryophyta</taxon>
        <taxon>Tracheophyta</taxon>
        <taxon>Spermatophyta</taxon>
        <taxon>Magnoliopsida</taxon>
        <taxon>eudicotyledons</taxon>
        <taxon>Gunneridae</taxon>
        <taxon>Pentapetalae</taxon>
        <taxon>rosids</taxon>
        <taxon>fabids</taxon>
        <taxon>Malpighiales</taxon>
        <taxon>Linaceae</taxon>
        <taxon>Linum</taxon>
    </lineage>
</organism>
<dbReference type="InterPro" id="IPR039271">
    <property type="entry name" value="Kiwellin-like"/>
</dbReference>
<gene>
    <name evidence="6" type="ORF">LITE_LOCUS4294</name>
</gene>